<keyword evidence="3" id="KW-0805">Transcription regulation</keyword>
<comment type="caution">
    <text evidence="9">The sequence shown here is derived from an EMBL/GenBank/DDBJ whole genome shotgun (WGS) entry which is preliminary data.</text>
</comment>
<feature type="domain" description="Zn(2)-C6 fungal-type" evidence="8">
    <location>
        <begin position="56"/>
        <end position="86"/>
    </location>
</feature>
<evidence type="ECO:0000313" key="9">
    <source>
        <dbReference type="EMBL" id="KAL1871495.1"/>
    </source>
</evidence>
<dbReference type="Pfam" id="PF04082">
    <property type="entry name" value="Fungal_trans"/>
    <property type="match status" value="1"/>
</dbReference>
<dbReference type="SMART" id="SM00066">
    <property type="entry name" value="GAL4"/>
    <property type="match status" value="1"/>
</dbReference>
<name>A0ABR3X6E6_9EURO</name>
<reference evidence="9 10" key="1">
    <citation type="journal article" date="2024" name="IMA Fungus">
        <title>IMA Genome - F19 : A genome assembly and annotation guide to empower mycologists, including annotated draft genome sequences of Ceratocystis pirilliformis, Diaporthe australafricana, Fusarium ophioides, Paecilomyces lecythidis, and Sporothrix stenoceras.</title>
        <authorList>
            <person name="Aylward J."/>
            <person name="Wilson A.M."/>
            <person name="Visagie C.M."/>
            <person name="Spraker J."/>
            <person name="Barnes I."/>
            <person name="Buitendag C."/>
            <person name="Ceriani C."/>
            <person name="Del Mar Angel L."/>
            <person name="du Plessis D."/>
            <person name="Fuchs T."/>
            <person name="Gasser K."/>
            <person name="Kramer D."/>
            <person name="Li W."/>
            <person name="Munsamy K."/>
            <person name="Piso A."/>
            <person name="Price J.L."/>
            <person name="Sonnekus B."/>
            <person name="Thomas C."/>
            <person name="van der Nest A."/>
            <person name="van Dijk A."/>
            <person name="van Heerden A."/>
            <person name="van Vuuren N."/>
            <person name="Yilmaz N."/>
            <person name="Duong T.A."/>
            <person name="van der Merwe N.A."/>
            <person name="Wingfield M.J."/>
            <person name="Wingfield B.D."/>
        </authorList>
    </citation>
    <scope>NUCLEOTIDE SEQUENCE [LARGE SCALE GENOMIC DNA]</scope>
    <source>
        <strain evidence="9 10">CMW 18167</strain>
    </source>
</reference>
<dbReference type="EMBL" id="JAVDPF010000027">
    <property type="protein sequence ID" value="KAL1871495.1"/>
    <property type="molecule type" value="Genomic_DNA"/>
</dbReference>
<protein>
    <recommendedName>
        <fullName evidence="8">Zn(2)-C6 fungal-type domain-containing protein</fullName>
    </recommendedName>
</protein>
<dbReference type="PANTHER" id="PTHR47338:SF20">
    <property type="entry name" value="ZN(II)2CYS6 TRANSCRIPTION FACTOR (EUROFUNG)"/>
    <property type="match status" value="1"/>
</dbReference>
<evidence type="ECO:0000256" key="4">
    <source>
        <dbReference type="ARBA" id="ARBA00023125"/>
    </source>
</evidence>
<evidence type="ECO:0000259" key="8">
    <source>
        <dbReference type="PROSITE" id="PS50048"/>
    </source>
</evidence>
<evidence type="ECO:0000256" key="1">
    <source>
        <dbReference type="ARBA" id="ARBA00004123"/>
    </source>
</evidence>
<keyword evidence="5" id="KW-0804">Transcription</keyword>
<keyword evidence="10" id="KW-1185">Reference proteome</keyword>
<dbReference type="SUPFAM" id="SSF57701">
    <property type="entry name" value="Zn2/Cys6 DNA-binding domain"/>
    <property type="match status" value="1"/>
</dbReference>
<evidence type="ECO:0000256" key="2">
    <source>
        <dbReference type="ARBA" id="ARBA00022723"/>
    </source>
</evidence>
<organism evidence="9 10">
    <name type="scientific">Paecilomyces lecythidis</name>
    <dbReference type="NCBI Taxonomy" id="3004212"/>
    <lineage>
        <taxon>Eukaryota</taxon>
        <taxon>Fungi</taxon>
        <taxon>Dikarya</taxon>
        <taxon>Ascomycota</taxon>
        <taxon>Pezizomycotina</taxon>
        <taxon>Eurotiomycetes</taxon>
        <taxon>Eurotiomycetidae</taxon>
        <taxon>Eurotiales</taxon>
        <taxon>Thermoascaceae</taxon>
        <taxon>Paecilomyces</taxon>
    </lineage>
</organism>
<dbReference type="Proteomes" id="UP001583193">
    <property type="component" value="Unassembled WGS sequence"/>
</dbReference>
<dbReference type="PANTHER" id="PTHR47338">
    <property type="entry name" value="ZN(II)2CYS6 TRANSCRIPTION FACTOR (EUROFUNG)-RELATED"/>
    <property type="match status" value="1"/>
</dbReference>
<feature type="compositionally biased region" description="Low complexity" evidence="7">
    <location>
        <begin position="1"/>
        <end position="12"/>
    </location>
</feature>
<evidence type="ECO:0000256" key="3">
    <source>
        <dbReference type="ARBA" id="ARBA00023015"/>
    </source>
</evidence>
<dbReference type="Gene3D" id="4.10.240.10">
    <property type="entry name" value="Zn(2)-C6 fungal-type DNA-binding domain"/>
    <property type="match status" value="1"/>
</dbReference>
<dbReference type="InterPro" id="IPR007219">
    <property type="entry name" value="XnlR_reg_dom"/>
</dbReference>
<dbReference type="PROSITE" id="PS50048">
    <property type="entry name" value="ZN2_CY6_FUNGAL_2"/>
    <property type="match status" value="1"/>
</dbReference>
<evidence type="ECO:0000256" key="5">
    <source>
        <dbReference type="ARBA" id="ARBA00023163"/>
    </source>
</evidence>
<evidence type="ECO:0000256" key="7">
    <source>
        <dbReference type="SAM" id="MobiDB-lite"/>
    </source>
</evidence>
<sequence length="330" mass="37021">MTTMNTSSANSTSEDETLSSDSYRMMKHKSATRKRPILPSGSIKEDASNVLLAARTCRSCKKRKKRCDKLLPSCSSCKATRTVCEYKDDTISPEELRMLELQRRLDVLENMLMPSERGEYPVGGHAILLNKQTLHDPHAGHPLLSKVATRHLPDDINQFAKEFVSQAIEEYGLPSEPAIKAFFDEVQQWLPIVDEESFKRSFQDAGTIQHADRSLLFLAIYLLGQPPRTDRVTEQSILHRNTRGLFQYLSKKLLPSVELIQSALLLATYEYTRGLAQTAYTTISTAATLAHAIGLPSAARRHYAQYDGPTGSSINSSHGNLWWAIVILDR</sequence>
<dbReference type="Pfam" id="PF00172">
    <property type="entry name" value="Zn_clus"/>
    <property type="match status" value="1"/>
</dbReference>
<gene>
    <name evidence="9" type="ORF">Plec18167_007055</name>
</gene>
<comment type="subcellular location">
    <subcellularLocation>
        <location evidence="1">Nucleus</location>
    </subcellularLocation>
</comment>
<keyword evidence="4" id="KW-0238">DNA-binding</keyword>
<accession>A0ABR3X6E6</accession>
<dbReference type="PROSITE" id="PS00463">
    <property type="entry name" value="ZN2_CY6_FUNGAL_1"/>
    <property type="match status" value="1"/>
</dbReference>
<evidence type="ECO:0000256" key="6">
    <source>
        <dbReference type="ARBA" id="ARBA00023242"/>
    </source>
</evidence>
<keyword evidence="2" id="KW-0479">Metal-binding</keyword>
<dbReference type="InterPro" id="IPR050815">
    <property type="entry name" value="TF_fung"/>
</dbReference>
<proteinExistence type="predicted"/>
<dbReference type="InterPro" id="IPR001138">
    <property type="entry name" value="Zn2Cys6_DnaBD"/>
</dbReference>
<keyword evidence="6" id="KW-0539">Nucleus</keyword>
<evidence type="ECO:0000313" key="10">
    <source>
        <dbReference type="Proteomes" id="UP001583193"/>
    </source>
</evidence>
<dbReference type="InterPro" id="IPR036864">
    <property type="entry name" value="Zn2-C6_fun-type_DNA-bd_sf"/>
</dbReference>
<feature type="compositionally biased region" description="Basic residues" evidence="7">
    <location>
        <begin position="25"/>
        <end position="36"/>
    </location>
</feature>
<feature type="region of interest" description="Disordered" evidence="7">
    <location>
        <begin position="1"/>
        <end position="41"/>
    </location>
</feature>
<dbReference type="CDD" id="cd12148">
    <property type="entry name" value="fungal_TF_MHR"/>
    <property type="match status" value="1"/>
</dbReference>